<evidence type="ECO:0000313" key="3">
    <source>
        <dbReference type="Proteomes" id="UP000520814"/>
    </source>
</evidence>
<comment type="caution">
    <text evidence="2">The sequence shown here is derived from an EMBL/GenBank/DDBJ whole genome shotgun (WGS) entry which is preliminary data.</text>
</comment>
<accession>A0A7W9W5F5</accession>
<keyword evidence="3" id="KW-1185">Reference proteome</keyword>
<keyword evidence="1" id="KW-0812">Transmembrane</keyword>
<feature type="transmembrane region" description="Helical" evidence="1">
    <location>
        <begin position="66"/>
        <end position="85"/>
    </location>
</feature>
<name>A0A7W9W5F5_ARMRO</name>
<dbReference type="RefSeq" id="WP_184195290.1">
    <property type="nucleotide sequence ID" value="NZ_JACHGW010000002.1"/>
</dbReference>
<reference evidence="2 3" key="1">
    <citation type="submission" date="2020-08" db="EMBL/GenBank/DDBJ databases">
        <title>Genomic Encyclopedia of Type Strains, Phase IV (KMG-IV): sequencing the most valuable type-strain genomes for metagenomic binning, comparative biology and taxonomic classification.</title>
        <authorList>
            <person name="Goeker M."/>
        </authorList>
    </citation>
    <scope>NUCLEOTIDE SEQUENCE [LARGE SCALE GENOMIC DNA]</scope>
    <source>
        <strain evidence="2 3">DSM 23562</strain>
    </source>
</reference>
<dbReference type="AlphaFoldDB" id="A0A7W9W5F5"/>
<proteinExistence type="predicted"/>
<protein>
    <submittedName>
        <fullName evidence="2">Uncharacterized protein</fullName>
    </submittedName>
</protein>
<dbReference type="EMBL" id="JACHGW010000002">
    <property type="protein sequence ID" value="MBB6050404.1"/>
    <property type="molecule type" value="Genomic_DNA"/>
</dbReference>
<evidence type="ECO:0000256" key="1">
    <source>
        <dbReference type="SAM" id="Phobius"/>
    </source>
</evidence>
<organism evidence="2 3">
    <name type="scientific">Armatimonas rosea</name>
    <dbReference type="NCBI Taxonomy" id="685828"/>
    <lineage>
        <taxon>Bacteria</taxon>
        <taxon>Bacillati</taxon>
        <taxon>Armatimonadota</taxon>
        <taxon>Armatimonadia</taxon>
        <taxon>Armatimonadales</taxon>
        <taxon>Armatimonadaceae</taxon>
        <taxon>Armatimonas</taxon>
    </lineage>
</organism>
<feature type="transmembrane region" description="Helical" evidence="1">
    <location>
        <begin position="21"/>
        <end position="46"/>
    </location>
</feature>
<sequence length="92" mass="10606">MRRLKLFLQGLRMVLTGLTQVVVSLGEFLYSMLTLLLISLQEWAFLKNPATRTVLLTAALVSLWQHNAWIFVWVFLTCNGALLYAKMRFLTT</sequence>
<dbReference type="Proteomes" id="UP000520814">
    <property type="component" value="Unassembled WGS sequence"/>
</dbReference>
<keyword evidence="1" id="KW-1133">Transmembrane helix</keyword>
<gene>
    <name evidence="2" type="ORF">HNQ39_002195</name>
</gene>
<keyword evidence="1" id="KW-0472">Membrane</keyword>
<evidence type="ECO:0000313" key="2">
    <source>
        <dbReference type="EMBL" id="MBB6050404.1"/>
    </source>
</evidence>